<dbReference type="AlphaFoldDB" id="A0A839XNB9"/>
<dbReference type="EMBL" id="JACIBS010000001">
    <property type="protein sequence ID" value="MBB3662203.1"/>
    <property type="molecule type" value="Genomic_DNA"/>
</dbReference>
<evidence type="ECO:0000256" key="1">
    <source>
        <dbReference type="SAM" id="MobiDB-lite"/>
    </source>
</evidence>
<reference evidence="2 3" key="1">
    <citation type="submission" date="2020-08" db="EMBL/GenBank/DDBJ databases">
        <title>Sequencing the genomes of 1000 actinobacteria strains.</title>
        <authorList>
            <person name="Klenk H.-P."/>
        </authorList>
    </citation>
    <scope>NUCLEOTIDE SEQUENCE [LARGE SCALE GENOMIC DNA]</scope>
    <source>
        <strain evidence="2 3">DSM 45267</strain>
    </source>
</reference>
<dbReference type="Proteomes" id="UP000564573">
    <property type="component" value="Unassembled WGS sequence"/>
</dbReference>
<organism evidence="2 3">
    <name type="scientific">Prauserella sediminis</name>
    <dbReference type="NCBI Taxonomy" id="577680"/>
    <lineage>
        <taxon>Bacteria</taxon>
        <taxon>Bacillati</taxon>
        <taxon>Actinomycetota</taxon>
        <taxon>Actinomycetes</taxon>
        <taxon>Pseudonocardiales</taxon>
        <taxon>Pseudonocardiaceae</taxon>
        <taxon>Prauserella</taxon>
        <taxon>Prauserella salsuginis group</taxon>
    </lineage>
</organism>
<feature type="compositionally biased region" description="Basic and acidic residues" evidence="1">
    <location>
        <begin position="1"/>
        <end position="15"/>
    </location>
</feature>
<keyword evidence="3" id="KW-1185">Reference proteome</keyword>
<feature type="region of interest" description="Disordered" evidence="1">
    <location>
        <begin position="55"/>
        <end position="97"/>
    </location>
</feature>
<evidence type="ECO:0000313" key="3">
    <source>
        <dbReference type="Proteomes" id="UP000564573"/>
    </source>
</evidence>
<feature type="compositionally biased region" description="Low complexity" evidence="1">
    <location>
        <begin position="55"/>
        <end position="88"/>
    </location>
</feature>
<comment type="caution">
    <text evidence="2">The sequence shown here is derived from an EMBL/GenBank/DDBJ whole genome shotgun (WGS) entry which is preliminary data.</text>
</comment>
<protein>
    <submittedName>
        <fullName evidence="2">Uncharacterized protein</fullName>
    </submittedName>
</protein>
<name>A0A839XNB9_9PSEU</name>
<sequence length="97" mass="9504">MTRGIDRAGDAERVADAGQAGTDRTAASRTVPSHRGEPGAVVCRVAVSVSAVSRAAASRGAASRGAASRGAVSRGVTSRATASRRATSGNAVPETAA</sequence>
<feature type="region of interest" description="Disordered" evidence="1">
    <location>
        <begin position="1"/>
        <end position="38"/>
    </location>
</feature>
<gene>
    <name evidence="2" type="ORF">FB384_001107</name>
</gene>
<evidence type="ECO:0000313" key="2">
    <source>
        <dbReference type="EMBL" id="MBB3662203.1"/>
    </source>
</evidence>
<accession>A0A839XNB9</accession>
<proteinExistence type="predicted"/>